<proteinExistence type="inferred from homology"/>
<dbReference type="CDD" id="cd03187">
    <property type="entry name" value="GST_C_Phi"/>
    <property type="match status" value="1"/>
</dbReference>
<keyword evidence="6 10" id="KW-0808">Transferase</keyword>
<evidence type="ECO:0000256" key="4">
    <source>
        <dbReference type="ARBA" id="ARBA00022490"/>
    </source>
</evidence>
<comment type="similarity">
    <text evidence="2">Belongs to the GST superfamily. Phi family.</text>
</comment>
<sequence length="214" mass="23940">MAAIKVHGHVISTATQRVLATLYERELEFEFVAVNMGAGEHKKEPFISLNPFGQLPALEQGDLKLFESRAITQYIAHEYADKGTNLICSGKQMAILSVWMEVEAHQFDPAASKLVWELLYKQMFGMATDTAVVEDNEAKLAKVLDIYESRLSQSKYLACGDFTLADVHHVPNIAYLLKTQCKKLFDARPHVSAWVADITARPAWAKVLAMQANQ</sequence>
<accession>A0A2P2K7A5</accession>
<dbReference type="Gene3D" id="1.20.1050.10">
    <property type="match status" value="1"/>
</dbReference>
<comment type="subcellular location">
    <subcellularLocation>
        <location evidence="1">Cytoplasm</location>
        <location evidence="1">Cytosol</location>
    </subcellularLocation>
</comment>
<dbReference type="PANTHER" id="PTHR43900">
    <property type="entry name" value="GLUTATHIONE S-TRANSFERASE RHO"/>
    <property type="match status" value="1"/>
</dbReference>
<reference evidence="10" key="1">
    <citation type="submission" date="2018-02" db="EMBL/GenBank/DDBJ databases">
        <title>Rhizophora mucronata_Transcriptome.</title>
        <authorList>
            <person name="Meera S.P."/>
            <person name="Sreeshan A."/>
            <person name="Augustine A."/>
        </authorList>
    </citation>
    <scope>NUCLEOTIDE SEQUENCE</scope>
    <source>
        <tissue evidence="10">Leaf</tissue>
    </source>
</reference>
<dbReference type="InterPro" id="IPR036282">
    <property type="entry name" value="Glutathione-S-Trfase_C_sf"/>
</dbReference>
<feature type="domain" description="GST C-terminal" evidence="9">
    <location>
        <begin position="89"/>
        <end position="214"/>
    </location>
</feature>
<dbReference type="InterPro" id="IPR036249">
    <property type="entry name" value="Thioredoxin-like_sf"/>
</dbReference>
<dbReference type="GO" id="GO:0004364">
    <property type="term" value="F:glutathione transferase activity"/>
    <property type="evidence" value="ECO:0007669"/>
    <property type="project" value="UniProtKB-EC"/>
</dbReference>
<dbReference type="SFLD" id="SFLDG01154">
    <property type="entry name" value="Main.5:_Phi-like"/>
    <property type="match status" value="1"/>
</dbReference>
<evidence type="ECO:0000256" key="5">
    <source>
        <dbReference type="ARBA" id="ARBA00022575"/>
    </source>
</evidence>
<dbReference type="InterPro" id="IPR034347">
    <property type="entry name" value="GST_Phi_C"/>
</dbReference>
<dbReference type="FunFam" id="1.20.1050.10:FF:000004">
    <property type="entry name" value="Glutathione S-transferase F2"/>
    <property type="match status" value="1"/>
</dbReference>
<dbReference type="InterPro" id="IPR010987">
    <property type="entry name" value="Glutathione-S-Trfase_C-like"/>
</dbReference>
<feature type="domain" description="GST N-terminal" evidence="8">
    <location>
        <begin position="2"/>
        <end position="83"/>
    </location>
</feature>
<dbReference type="PROSITE" id="PS50405">
    <property type="entry name" value="GST_CTER"/>
    <property type="match status" value="1"/>
</dbReference>
<dbReference type="InterPro" id="IPR004046">
    <property type="entry name" value="GST_C"/>
</dbReference>
<dbReference type="AlphaFoldDB" id="A0A2P2K7A5"/>
<dbReference type="CDD" id="cd03053">
    <property type="entry name" value="GST_N_Phi"/>
    <property type="match status" value="1"/>
</dbReference>
<dbReference type="InterPro" id="IPR004045">
    <property type="entry name" value="Glutathione_S-Trfase_N"/>
</dbReference>
<evidence type="ECO:0000256" key="6">
    <source>
        <dbReference type="ARBA" id="ARBA00022679"/>
    </source>
</evidence>
<dbReference type="PANTHER" id="PTHR43900:SF47">
    <property type="entry name" value="GLUTATHIONE S-TRANSFERASE F6-RELATED"/>
    <property type="match status" value="1"/>
</dbReference>
<name>A0A2P2K7A5_RHIMU</name>
<dbReference type="Gene3D" id="3.40.30.10">
    <property type="entry name" value="Glutaredoxin"/>
    <property type="match status" value="1"/>
</dbReference>
<dbReference type="Pfam" id="PF02798">
    <property type="entry name" value="GST_N"/>
    <property type="match status" value="1"/>
</dbReference>
<dbReference type="GO" id="GO:0006749">
    <property type="term" value="P:glutathione metabolic process"/>
    <property type="evidence" value="ECO:0007669"/>
    <property type="project" value="TreeGrafter"/>
</dbReference>
<keyword evidence="5" id="KW-0216">Detoxification</keyword>
<dbReference type="Pfam" id="PF00043">
    <property type="entry name" value="GST_C"/>
    <property type="match status" value="1"/>
</dbReference>
<dbReference type="InterPro" id="IPR040079">
    <property type="entry name" value="Glutathione_S-Trfase"/>
</dbReference>
<protein>
    <recommendedName>
        <fullName evidence="3">glutathione transferase</fullName>
        <ecNumber evidence="3">2.5.1.18</ecNumber>
    </recommendedName>
</protein>
<evidence type="ECO:0000259" key="9">
    <source>
        <dbReference type="PROSITE" id="PS50405"/>
    </source>
</evidence>
<dbReference type="SFLD" id="SFLDG00358">
    <property type="entry name" value="Main_(cytGST)"/>
    <property type="match status" value="1"/>
</dbReference>
<evidence type="ECO:0000313" key="10">
    <source>
        <dbReference type="EMBL" id="MBX01563.1"/>
    </source>
</evidence>
<keyword evidence="4" id="KW-0963">Cytoplasm</keyword>
<dbReference type="FunFam" id="3.40.30.10:FF:000016">
    <property type="entry name" value="Glutathione S-transferase F2"/>
    <property type="match status" value="1"/>
</dbReference>
<evidence type="ECO:0000256" key="7">
    <source>
        <dbReference type="ARBA" id="ARBA00047960"/>
    </source>
</evidence>
<dbReference type="PROSITE" id="PS50404">
    <property type="entry name" value="GST_NTER"/>
    <property type="match status" value="1"/>
</dbReference>
<dbReference type="EC" id="2.5.1.18" evidence="3"/>
<evidence type="ECO:0000256" key="2">
    <source>
        <dbReference type="ARBA" id="ARBA00010128"/>
    </source>
</evidence>
<dbReference type="SUPFAM" id="SSF52833">
    <property type="entry name" value="Thioredoxin-like"/>
    <property type="match status" value="1"/>
</dbReference>
<evidence type="ECO:0000256" key="1">
    <source>
        <dbReference type="ARBA" id="ARBA00004514"/>
    </source>
</evidence>
<evidence type="ECO:0000259" key="8">
    <source>
        <dbReference type="PROSITE" id="PS50404"/>
    </source>
</evidence>
<dbReference type="GO" id="GO:0009407">
    <property type="term" value="P:toxin catabolic process"/>
    <property type="evidence" value="ECO:0007669"/>
    <property type="project" value="UniProtKB-ARBA"/>
</dbReference>
<organism evidence="10">
    <name type="scientific">Rhizophora mucronata</name>
    <name type="common">Asiatic mangrove</name>
    <dbReference type="NCBI Taxonomy" id="61149"/>
    <lineage>
        <taxon>Eukaryota</taxon>
        <taxon>Viridiplantae</taxon>
        <taxon>Streptophyta</taxon>
        <taxon>Embryophyta</taxon>
        <taxon>Tracheophyta</taxon>
        <taxon>Spermatophyta</taxon>
        <taxon>Magnoliopsida</taxon>
        <taxon>eudicotyledons</taxon>
        <taxon>Gunneridae</taxon>
        <taxon>Pentapetalae</taxon>
        <taxon>rosids</taxon>
        <taxon>fabids</taxon>
        <taxon>Malpighiales</taxon>
        <taxon>Rhizophoraceae</taxon>
        <taxon>Rhizophora</taxon>
    </lineage>
</organism>
<dbReference type="SUPFAM" id="SSF47616">
    <property type="entry name" value="GST C-terminal domain-like"/>
    <property type="match status" value="1"/>
</dbReference>
<dbReference type="EMBL" id="GGEC01021079">
    <property type="protein sequence ID" value="MBX01563.1"/>
    <property type="molecule type" value="Transcribed_RNA"/>
</dbReference>
<dbReference type="GO" id="GO:0005829">
    <property type="term" value="C:cytosol"/>
    <property type="evidence" value="ECO:0007669"/>
    <property type="project" value="UniProtKB-SubCell"/>
</dbReference>
<dbReference type="GO" id="GO:0043295">
    <property type="term" value="F:glutathione binding"/>
    <property type="evidence" value="ECO:0007669"/>
    <property type="project" value="TreeGrafter"/>
</dbReference>
<dbReference type="SFLD" id="SFLDS00019">
    <property type="entry name" value="Glutathione_Transferase_(cytos"/>
    <property type="match status" value="1"/>
</dbReference>
<comment type="catalytic activity">
    <reaction evidence="7">
        <text>RX + glutathione = an S-substituted glutathione + a halide anion + H(+)</text>
        <dbReference type="Rhea" id="RHEA:16437"/>
        <dbReference type="ChEBI" id="CHEBI:15378"/>
        <dbReference type="ChEBI" id="CHEBI:16042"/>
        <dbReference type="ChEBI" id="CHEBI:17792"/>
        <dbReference type="ChEBI" id="CHEBI:57925"/>
        <dbReference type="ChEBI" id="CHEBI:90779"/>
        <dbReference type="EC" id="2.5.1.18"/>
    </reaction>
</comment>
<evidence type="ECO:0000256" key="3">
    <source>
        <dbReference type="ARBA" id="ARBA00012452"/>
    </source>
</evidence>